<accession>A0A517M5K5</accession>
<evidence type="ECO:0000313" key="2">
    <source>
        <dbReference type="Proteomes" id="UP000319557"/>
    </source>
</evidence>
<name>A0A517M5K5_9BACT</name>
<evidence type="ECO:0000313" key="1">
    <source>
        <dbReference type="EMBL" id="QDS90154.1"/>
    </source>
</evidence>
<keyword evidence="2" id="KW-1185">Reference proteome</keyword>
<dbReference type="AlphaFoldDB" id="A0A517M5K5"/>
<reference evidence="1 2" key="1">
    <citation type="submission" date="2019-02" db="EMBL/GenBank/DDBJ databases">
        <title>Deep-cultivation of Planctomycetes and their phenomic and genomic characterization uncovers novel biology.</title>
        <authorList>
            <person name="Wiegand S."/>
            <person name="Jogler M."/>
            <person name="Boedeker C."/>
            <person name="Pinto D."/>
            <person name="Vollmers J."/>
            <person name="Rivas-Marin E."/>
            <person name="Kohn T."/>
            <person name="Peeters S.H."/>
            <person name="Heuer A."/>
            <person name="Rast P."/>
            <person name="Oberbeckmann S."/>
            <person name="Bunk B."/>
            <person name="Jeske O."/>
            <person name="Meyerdierks A."/>
            <person name="Storesund J.E."/>
            <person name="Kallscheuer N."/>
            <person name="Luecker S."/>
            <person name="Lage O.M."/>
            <person name="Pohl T."/>
            <person name="Merkel B.J."/>
            <person name="Hornburger P."/>
            <person name="Mueller R.-W."/>
            <person name="Bruemmer F."/>
            <person name="Labrenz M."/>
            <person name="Spormann A.M."/>
            <person name="Op den Camp H."/>
            <person name="Overmann J."/>
            <person name="Amann R."/>
            <person name="Jetten M.S.M."/>
            <person name="Mascher T."/>
            <person name="Medema M.H."/>
            <person name="Devos D.P."/>
            <person name="Kaster A.-K."/>
            <person name="Ovreas L."/>
            <person name="Rohde M."/>
            <person name="Galperin M.Y."/>
            <person name="Jogler C."/>
        </authorList>
    </citation>
    <scope>NUCLEOTIDE SEQUENCE [LARGE SCALE GENOMIC DNA]</scope>
    <source>
        <strain evidence="1 2">EC9</strain>
    </source>
</reference>
<dbReference type="EMBL" id="CP036261">
    <property type="protein sequence ID" value="QDS90154.1"/>
    <property type="molecule type" value="Genomic_DNA"/>
</dbReference>
<dbReference type="KEGG" id="ruv:EC9_43600"/>
<dbReference type="Proteomes" id="UP000319557">
    <property type="component" value="Chromosome"/>
</dbReference>
<protein>
    <submittedName>
        <fullName evidence="1">Uncharacterized protein</fullName>
    </submittedName>
</protein>
<organism evidence="1 2">
    <name type="scientific">Rosistilla ulvae</name>
    <dbReference type="NCBI Taxonomy" id="1930277"/>
    <lineage>
        <taxon>Bacteria</taxon>
        <taxon>Pseudomonadati</taxon>
        <taxon>Planctomycetota</taxon>
        <taxon>Planctomycetia</taxon>
        <taxon>Pirellulales</taxon>
        <taxon>Pirellulaceae</taxon>
        <taxon>Rosistilla</taxon>
    </lineage>
</organism>
<sequence>MFQPLNAAEKSSNRMWASLVGLTMVLYCFDATFGKNVAAENNEVGRMPPNFANSTNHGRPKSPLQLLLTNRTAKCRDVPFLRLLTKTAG</sequence>
<proteinExistence type="predicted"/>
<gene>
    <name evidence="1" type="ORF">EC9_43600</name>
</gene>